<sequence>MDLLPFDDYVRSLNRKRMSAGVLYRDQNDRVLIVEPSYKERWDIPGGACEKDEPPWKTAVREVLEELGIDQPLGQLIIIDYIPADDRMPEGLAFIFDGGLISDEDVAQLNITDPEIVSARLMTLDDAAPKLKPILARRVAAALDAARSAKLVTCEDGRPVAG</sequence>
<evidence type="ECO:0000256" key="3">
    <source>
        <dbReference type="ARBA" id="ARBA00022842"/>
    </source>
</evidence>
<gene>
    <name evidence="5" type="ORF">CFP71_28200</name>
</gene>
<keyword evidence="3" id="KW-0460">Magnesium</keyword>
<dbReference type="Gene3D" id="3.90.79.10">
    <property type="entry name" value="Nucleoside Triphosphate Pyrophosphohydrolase"/>
    <property type="match status" value="1"/>
</dbReference>
<dbReference type="EMBL" id="NMQT01000102">
    <property type="protein sequence ID" value="OXM50314.1"/>
    <property type="molecule type" value="Genomic_DNA"/>
</dbReference>
<dbReference type="Pfam" id="PF00293">
    <property type="entry name" value="NUDIX"/>
    <property type="match status" value="1"/>
</dbReference>
<dbReference type="AlphaFoldDB" id="A0A229RVD4"/>
<dbReference type="InterPro" id="IPR015797">
    <property type="entry name" value="NUDIX_hydrolase-like_dom_sf"/>
</dbReference>
<dbReference type="InterPro" id="IPR020084">
    <property type="entry name" value="NUDIX_hydrolase_CS"/>
</dbReference>
<dbReference type="InterPro" id="IPR000086">
    <property type="entry name" value="NUDIX_hydrolase_dom"/>
</dbReference>
<dbReference type="PROSITE" id="PS51462">
    <property type="entry name" value="NUDIX"/>
    <property type="match status" value="1"/>
</dbReference>
<dbReference type="SUPFAM" id="SSF55811">
    <property type="entry name" value="Nudix"/>
    <property type="match status" value="1"/>
</dbReference>
<keyword evidence="6" id="KW-1185">Reference proteome</keyword>
<evidence type="ECO:0000256" key="1">
    <source>
        <dbReference type="ARBA" id="ARBA00001946"/>
    </source>
</evidence>
<comment type="caution">
    <text evidence="5">The sequence shown here is derived from an EMBL/GenBank/DDBJ whole genome shotgun (WGS) entry which is preliminary data.</text>
</comment>
<evidence type="ECO:0000313" key="6">
    <source>
        <dbReference type="Proteomes" id="UP000215223"/>
    </source>
</evidence>
<dbReference type="GO" id="GO:0016787">
    <property type="term" value="F:hydrolase activity"/>
    <property type="evidence" value="ECO:0007669"/>
    <property type="project" value="UniProtKB-KW"/>
</dbReference>
<comment type="cofactor">
    <cofactor evidence="1">
        <name>Mg(2+)</name>
        <dbReference type="ChEBI" id="CHEBI:18420"/>
    </cofactor>
</comment>
<proteinExistence type="predicted"/>
<dbReference type="RefSeq" id="WP_093936975.1">
    <property type="nucleotide sequence ID" value="NZ_NMQT01000102.1"/>
</dbReference>
<dbReference type="CDD" id="cd18876">
    <property type="entry name" value="NUDIX_Hydrolase"/>
    <property type="match status" value="1"/>
</dbReference>
<dbReference type="Proteomes" id="UP000215223">
    <property type="component" value="Unassembled WGS sequence"/>
</dbReference>
<evidence type="ECO:0000259" key="4">
    <source>
        <dbReference type="PROSITE" id="PS51462"/>
    </source>
</evidence>
<protein>
    <submittedName>
        <fullName evidence="5">NUDIX hydrolase</fullName>
    </submittedName>
</protein>
<keyword evidence="2 5" id="KW-0378">Hydrolase</keyword>
<reference evidence="5 6" key="1">
    <citation type="submission" date="2017-07" db="EMBL/GenBank/DDBJ databases">
        <title>Amycolatopsis thailandensis Genome sequencing and assembly.</title>
        <authorList>
            <person name="Kaur N."/>
            <person name="Mayilraj S."/>
        </authorList>
    </citation>
    <scope>NUCLEOTIDE SEQUENCE [LARGE SCALE GENOMIC DNA]</scope>
    <source>
        <strain evidence="5 6">JCM 16380</strain>
    </source>
</reference>
<evidence type="ECO:0000256" key="2">
    <source>
        <dbReference type="ARBA" id="ARBA00022801"/>
    </source>
</evidence>
<accession>A0A229RVD4</accession>
<dbReference type="OrthoDB" id="4247482at2"/>
<dbReference type="PANTHER" id="PTHR43046">
    <property type="entry name" value="GDP-MANNOSE MANNOSYL HYDROLASE"/>
    <property type="match status" value="1"/>
</dbReference>
<organism evidence="5 6">
    <name type="scientific">Amycolatopsis thailandensis</name>
    <dbReference type="NCBI Taxonomy" id="589330"/>
    <lineage>
        <taxon>Bacteria</taxon>
        <taxon>Bacillati</taxon>
        <taxon>Actinomycetota</taxon>
        <taxon>Actinomycetes</taxon>
        <taxon>Pseudonocardiales</taxon>
        <taxon>Pseudonocardiaceae</taxon>
        <taxon>Amycolatopsis</taxon>
    </lineage>
</organism>
<dbReference type="PROSITE" id="PS00893">
    <property type="entry name" value="NUDIX_BOX"/>
    <property type="match status" value="1"/>
</dbReference>
<dbReference type="PANTHER" id="PTHR43046:SF12">
    <property type="entry name" value="GDP-MANNOSE MANNOSYL HYDROLASE"/>
    <property type="match status" value="1"/>
</dbReference>
<name>A0A229RVD4_9PSEU</name>
<feature type="domain" description="Nudix hydrolase" evidence="4">
    <location>
        <begin position="14"/>
        <end position="147"/>
    </location>
</feature>
<evidence type="ECO:0000313" key="5">
    <source>
        <dbReference type="EMBL" id="OXM50314.1"/>
    </source>
</evidence>